<evidence type="ECO:0000256" key="3">
    <source>
        <dbReference type="SAM" id="Coils"/>
    </source>
</evidence>
<dbReference type="RefSeq" id="WP_188693239.1">
    <property type="nucleotide sequence ID" value="NZ_BMLS01000002.1"/>
</dbReference>
<dbReference type="InterPro" id="IPR050465">
    <property type="entry name" value="UPF0194_transport"/>
</dbReference>
<dbReference type="EMBL" id="BMLS01000002">
    <property type="protein sequence ID" value="GGO68362.1"/>
    <property type="molecule type" value="Genomic_DNA"/>
</dbReference>
<accession>A0A917YWB7</accession>
<dbReference type="AlphaFoldDB" id="A0A917YWB7"/>
<comment type="caution">
    <text evidence="4">The sequence shown here is derived from an EMBL/GenBank/DDBJ whole genome shotgun (WGS) entry which is preliminary data.</text>
</comment>
<dbReference type="Proteomes" id="UP000606935">
    <property type="component" value="Unassembled WGS sequence"/>
</dbReference>
<keyword evidence="2 3" id="KW-0175">Coiled coil</keyword>
<reference evidence="4" key="2">
    <citation type="submission" date="2020-09" db="EMBL/GenBank/DDBJ databases">
        <authorList>
            <person name="Sun Q."/>
            <person name="Zhou Y."/>
        </authorList>
    </citation>
    <scope>NUCLEOTIDE SEQUENCE</scope>
    <source>
        <strain evidence="4">CGMCC 1.7086</strain>
    </source>
</reference>
<keyword evidence="5" id="KW-1185">Reference proteome</keyword>
<comment type="subcellular location">
    <subcellularLocation>
        <location evidence="1">Cell envelope</location>
    </subcellularLocation>
</comment>
<evidence type="ECO:0000256" key="1">
    <source>
        <dbReference type="ARBA" id="ARBA00004196"/>
    </source>
</evidence>
<protein>
    <submittedName>
        <fullName evidence="4">Hemolysin secretion protein D</fullName>
    </submittedName>
</protein>
<reference evidence="4" key="1">
    <citation type="journal article" date="2014" name="Int. J. Syst. Evol. Microbiol.">
        <title>Complete genome sequence of Corynebacterium casei LMG S-19264T (=DSM 44701T), isolated from a smear-ripened cheese.</title>
        <authorList>
            <consortium name="US DOE Joint Genome Institute (JGI-PGF)"/>
            <person name="Walter F."/>
            <person name="Albersmeier A."/>
            <person name="Kalinowski J."/>
            <person name="Ruckert C."/>
        </authorList>
    </citation>
    <scope>NUCLEOTIDE SEQUENCE</scope>
    <source>
        <strain evidence="4">CGMCC 1.7086</strain>
    </source>
</reference>
<dbReference type="PANTHER" id="PTHR32347:SF23">
    <property type="entry name" value="BLL5650 PROTEIN"/>
    <property type="match status" value="1"/>
</dbReference>
<dbReference type="Gene3D" id="1.10.287.470">
    <property type="entry name" value="Helix hairpin bin"/>
    <property type="match status" value="2"/>
</dbReference>
<dbReference type="GO" id="GO:0030313">
    <property type="term" value="C:cell envelope"/>
    <property type="evidence" value="ECO:0007669"/>
    <property type="project" value="UniProtKB-SubCell"/>
</dbReference>
<name>A0A917YWB7_9ALTE</name>
<evidence type="ECO:0000256" key="2">
    <source>
        <dbReference type="ARBA" id="ARBA00023054"/>
    </source>
</evidence>
<proteinExistence type="predicted"/>
<feature type="coiled-coil region" evidence="3">
    <location>
        <begin position="97"/>
        <end position="162"/>
    </location>
</feature>
<dbReference type="PANTHER" id="PTHR32347">
    <property type="entry name" value="EFFLUX SYSTEM COMPONENT YKNX-RELATED"/>
    <property type="match status" value="1"/>
</dbReference>
<evidence type="ECO:0000313" key="4">
    <source>
        <dbReference type="EMBL" id="GGO68362.1"/>
    </source>
</evidence>
<sequence length="310" mass="33991">MKKYLLLAVLLAGCAEPPAEQYFSGYVEARQLLVAAPQSGWLKEQSVNEGQQVQAGQTLFRLESERENFAVQQAEQWVMQKQALLSDMQKGARQEKLDRLTAQVSEAKARLELAELVAARETQTAAQQLSSQASLDQAIANLAVAKAQVTQLEDQLAEAKLSARPDAISAAQADLMAAEQGKRISEWQQNQRQVSAGQSGWVDDVFYRPGEFVMAGTPVLSILLNGQFKVRFYVPVRILSGLQLGQRVNIYAQGKPKPLSGTISFMAKQAEFTPPVLYSKGSRDKLVFLVEADLAEDNDLPVGLPVDVSL</sequence>
<dbReference type="Gene3D" id="2.40.50.100">
    <property type="match status" value="1"/>
</dbReference>
<dbReference type="SUPFAM" id="SSF111369">
    <property type="entry name" value="HlyD-like secretion proteins"/>
    <property type="match status" value="1"/>
</dbReference>
<organism evidence="4 5">
    <name type="scientific">Bowmanella pacifica</name>
    <dbReference type="NCBI Taxonomy" id="502051"/>
    <lineage>
        <taxon>Bacteria</taxon>
        <taxon>Pseudomonadati</taxon>
        <taxon>Pseudomonadota</taxon>
        <taxon>Gammaproteobacteria</taxon>
        <taxon>Alteromonadales</taxon>
        <taxon>Alteromonadaceae</taxon>
        <taxon>Bowmanella</taxon>
    </lineage>
</organism>
<dbReference type="Gene3D" id="2.40.30.170">
    <property type="match status" value="1"/>
</dbReference>
<evidence type="ECO:0000313" key="5">
    <source>
        <dbReference type="Proteomes" id="UP000606935"/>
    </source>
</evidence>
<gene>
    <name evidence="4" type="ORF">GCM10010982_17100</name>
</gene>